<gene>
    <name evidence="5" type="ORF">GCM10011323_06970</name>
</gene>
<keyword evidence="3" id="KW-0808">Transferase</keyword>
<dbReference type="Pfam" id="PF00535">
    <property type="entry name" value="Glycos_transf_2"/>
    <property type="match status" value="1"/>
</dbReference>
<evidence type="ECO:0000256" key="3">
    <source>
        <dbReference type="ARBA" id="ARBA00022679"/>
    </source>
</evidence>
<evidence type="ECO:0000313" key="6">
    <source>
        <dbReference type="Proteomes" id="UP000634043"/>
    </source>
</evidence>
<accession>A0ABQ1VXS6</accession>
<sequence>MNYMISIIIPVFNRKEYTRECLLSLGKQTDQRFKVVIVDDGSTDGTEDMLRQEFPEVEVLKGSGSLFWTAGVNMGIRHALKQGAQLIMTMNNDVVTDEHLIEKMYYWHEQKPEALLGALELDANTQQPIFGGERLNWLLNTIEEVLPTLPKDEQKGLHAVTHLPGRGLLIPRVVIEKIGLFDQDRFPHYIADYDYTHTARRAGFELYVNYDARLLTYPEESGERQIRSDKNFKNYYKHLFDLKGGGNLRDFTRFTLKNCPAPYIPFHLANGYTRRLFGYFLK</sequence>
<organism evidence="5 6">
    <name type="scientific">Pontibacter amylolyticus</name>
    <dbReference type="NCBI Taxonomy" id="1424080"/>
    <lineage>
        <taxon>Bacteria</taxon>
        <taxon>Pseudomonadati</taxon>
        <taxon>Bacteroidota</taxon>
        <taxon>Cytophagia</taxon>
        <taxon>Cytophagales</taxon>
        <taxon>Hymenobacteraceae</taxon>
        <taxon>Pontibacter</taxon>
    </lineage>
</organism>
<comment type="similarity">
    <text evidence="1">Belongs to the glycosyltransferase 2 family.</text>
</comment>
<keyword evidence="6" id="KW-1185">Reference proteome</keyword>
<feature type="domain" description="Glycosyltransferase 2-like" evidence="4">
    <location>
        <begin position="6"/>
        <end position="115"/>
    </location>
</feature>
<dbReference type="PANTHER" id="PTHR43179:SF12">
    <property type="entry name" value="GALACTOFURANOSYLTRANSFERASE GLFT2"/>
    <property type="match status" value="1"/>
</dbReference>
<dbReference type="InterPro" id="IPR029044">
    <property type="entry name" value="Nucleotide-diphossugar_trans"/>
</dbReference>
<protein>
    <recommendedName>
        <fullName evidence="4">Glycosyltransferase 2-like domain-containing protein</fullName>
    </recommendedName>
</protein>
<reference evidence="6" key="1">
    <citation type="journal article" date="2019" name="Int. J. Syst. Evol. Microbiol.">
        <title>The Global Catalogue of Microorganisms (GCM) 10K type strain sequencing project: providing services to taxonomists for standard genome sequencing and annotation.</title>
        <authorList>
            <consortium name="The Broad Institute Genomics Platform"/>
            <consortium name="The Broad Institute Genome Sequencing Center for Infectious Disease"/>
            <person name="Wu L."/>
            <person name="Ma J."/>
        </authorList>
    </citation>
    <scope>NUCLEOTIDE SEQUENCE [LARGE SCALE GENOMIC DNA]</scope>
    <source>
        <strain evidence="6">CGMCC 1.12749</strain>
    </source>
</reference>
<dbReference type="InterPro" id="IPR001173">
    <property type="entry name" value="Glyco_trans_2-like"/>
</dbReference>
<dbReference type="Gene3D" id="3.90.550.10">
    <property type="entry name" value="Spore Coat Polysaccharide Biosynthesis Protein SpsA, Chain A"/>
    <property type="match status" value="1"/>
</dbReference>
<evidence type="ECO:0000256" key="1">
    <source>
        <dbReference type="ARBA" id="ARBA00006739"/>
    </source>
</evidence>
<proteinExistence type="inferred from homology"/>
<dbReference type="SUPFAM" id="SSF53448">
    <property type="entry name" value="Nucleotide-diphospho-sugar transferases"/>
    <property type="match status" value="1"/>
</dbReference>
<name>A0ABQ1VXS6_9BACT</name>
<evidence type="ECO:0000313" key="5">
    <source>
        <dbReference type="EMBL" id="GGG04772.1"/>
    </source>
</evidence>
<dbReference type="Proteomes" id="UP000634043">
    <property type="component" value="Unassembled WGS sequence"/>
</dbReference>
<comment type="caution">
    <text evidence="5">The sequence shown here is derived from an EMBL/GenBank/DDBJ whole genome shotgun (WGS) entry which is preliminary data.</text>
</comment>
<keyword evidence="2" id="KW-0328">Glycosyltransferase</keyword>
<dbReference type="EMBL" id="BMFP01000001">
    <property type="protein sequence ID" value="GGG04772.1"/>
    <property type="molecule type" value="Genomic_DNA"/>
</dbReference>
<dbReference type="PANTHER" id="PTHR43179">
    <property type="entry name" value="RHAMNOSYLTRANSFERASE WBBL"/>
    <property type="match status" value="1"/>
</dbReference>
<evidence type="ECO:0000259" key="4">
    <source>
        <dbReference type="Pfam" id="PF00535"/>
    </source>
</evidence>
<evidence type="ECO:0000256" key="2">
    <source>
        <dbReference type="ARBA" id="ARBA00022676"/>
    </source>
</evidence>